<proteinExistence type="inferred from homology"/>
<feature type="region of interest" description="Disordered" evidence="11">
    <location>
        <begin position="351"/>
        <end position="412"/>
    </location>
</feature>
<dbReference type="AlphaFoldDB" id="A0A0P7XBK2"/>
<dbReference type="Gene3D" id="3.30.2010.10">
    <property type="entry name" value="Metalloproteases ('zincins'), catalytic domain"/>
    <property type="match status" value="1"/>
</dbReference>
<keyword evidence="17" id="KW-1185">Reference proteome</keyword>
<keyword evidence="6 10" id="KW-0862">Zinc</keyword>
<dbReference type="PANTHER" id="PTHR43221">
    <property type="entry name" value="PROTEASE HTPX"/>
    <property type="match status" value="1"/>
</dbReference>
<organism evidence="14 16">
    <name type="scientific">Saliniramus fredricksonii</name>
    <dbReference type="NCBI Taxonomy" id="1653334"/>
    <lineage>
        <taxon>Bacteria</taxon>
        <taxon>Pseudomonadati</taxon>
        <taxon>Pseudomonadota</taxon>
        <taxon>Alphaproteobacteria</taxon>
        <taxon>Hyphomicrobiales</taxon>
        <taxon>Salinarimonadaceae</taxon>
        <taxon>Saliniramus</taxon>
    </lineage>
</organism>
<feature type="transmembrane region" description="Helical" evidence="12">
    <location>
        <begin position="20"/>
        <end position="42"/>
    </location>
</feature>
<sequence>MFPAFGLYSHIQANRRRSVALLLGLFFLVYAVVFAGALALRGMGEGQFDSLSMNLGGAYGDMLYAAPFATIGVLAWIFIAYFGHQKMIDAVTGAHEIRREDDPRLYRMLENLCISRGMTTPKLKIMETEALNAFASGLEEKQYTITLTRGLVERLEDDEIEAVIAHELTHIRNEDVRMMVIAVIIAGVVSFTGEMLFRSLRYGGRMRLLTGGMRRGGGRSGGRAGGGAAVALLVAAAIVLIAWLLSLVIRFALSRSREYLADAGAVELTKRPDAMISALLKISGRAEMPKTPSSIMEMCIENPRTGFTALLATHPAIEDRVAALERHAGGRRPPPEKLTLRPSAAELLAREQAAQEKAADGAQAGEANAPPFPPTPWSGLPGMPGSGSGGDGSSNAAPTPWSGDSPWSKGGG</sequence>
<evidence type="ECO:0000256" key="12">
    <source>
        <dbReference type="SAM" id="Phobius"/>
    </source>
</evidence>
<dbReference type="STRING" id="1653334.GA0071312_3684"/>
<gene>
    <name evidence="14" type="primary">htpX</name>
    <name evidence="15" type="ORF">GA0071312_3684</name>
    <name evidence="14" type="ORF">HLUCCO17_00705</name>
</gene>
<feature type="transmembrane region" description="Helical" evidence="12">
    <location>
        <begin position="62"/>
        <end position="82"/>
    </location>
</feature>
<feature type="transmembrane region" description="Helical" evidence="12">
    <location>
        <begin position="228"/>
        <end position="249"/>
    </location>
</feature>
<dbReference type="OrthoDB" id="15218at2"/>
<dbReference type="GO" id="GO:0046872">
    <property type="term" value="F:metal ion binding"/>
    <property type="evidence" value="ECO:0007669"/>
    <property type="project" value="UniProtKB-KW"/>
</dbReference>
<dbReference type="RefSeq" id="WP_074446466.1">
    <property type="nucleotide sequence ID" value="NZ_FMBM01000003.1"/>
</dbReference>
<dbReference type="CDD" id="cd07340">
    <property type="entry name" value="M48B_Htpx_like"/>
    <property type="match status" value="1"/>
</dbReference>
<keyword evidence="2 10" id="KW-0645">Protease</keyword>
<keyword evidence="3 12" id="KW-0812">Transmembrane</keyword>
<evidence type="ECO:0000256" key="2">
    <source>
        <dbReference type="ARBA" id="ARBA00022670"/>
    </source>
</evidence>
<dbReference type="Proteomes" id="UP000182800">
    <property type="component" value="Unassembled WGS sequence"/>
</dbReference>
<feature type="compositionally biased region" description="Low complexity" evidence="11">
    <location>
        <begin position="360"/>
        <end position="369"/>
    </location>
</feature>
<keyword evidence="7 12" id="KW-1133">Transmembrane helix</keyword>
<evidence type="ECO:0000256" key="11">
    <source>
        <dbReference type="SAM" id="MobiDB-lite"/>
    </source>
</evidence>
<protein>
    <submittedName>
        <fullName evidence="14">Heat shock protein HtpX</fullName>
        <ecNumber evidence="14">3.4.24.-</ecNumber>
    </submittedName>
    <submittedName>
        <fullName evidence="15">Heat shock protein. Metallo peptidase. MEROPS family M48B</fullName>
    </submittedName>
</protein>
<feature type="transmembrane region" description="Helical" evidence="12">
    <location>
        <begin position="178"/>
        <end position="197"/>
    </location>
</feature>
<evidence type="ECO:0000313" key="14">
    <source>
        <dbReference type="EMBL" id="KPQ12647.1"/>
    </source>
</evidence>
<accession>A0A0P7XBK2</accession>
<keyword evidence="9 12" id="KW-0472">Membrane</keyword>
<keyword evidence="5 10" id="KW-0378">Hydrolase</keyword>
<comment type="caution">
    <text evidence="14">The sequence shown here is derived from an EMBL/GenBank/DDBJ whole genome shotgun (WGS) entry which is preliminary data.</text>
</comment>
<evidence type="ECO:0000259" key="13">
    <source>
        <dbReference type="Pfam" id="PF01435"/>
    </source>
</evidence>
<evidence type="ECO:0000256" key="10">
    <source>
        <dbReference type="RuleBase" id="RU003983"/>
    </source>
</evidence>
<keyword evidence="8 10" id="KW-0482">Metalloprotease</keyword>
<evidence type="ECO:0000256" key="8">
    <source>
        <dbReference type="ARBA" id="ARBA00023049"/>
    </source>
</evidence>
<evidence type="ECO:0000313" key="15">
    <source>
        <dbReference type="EMBL" id="SCC82676.1"/>
    </source>
</evidence>
<keyword evidence="4" id="KW-0479">Metal-binding</keyword>
<dbReference type="EMBL" id="FMBM01000003">
    <property type="protein sequence ID" value="SCC82676.1"/>
    <property type="molecule type" value="Genomic_DNA"/>
</dbReference>
<reference evidence="14 16" key="1">
    <citation type="submission" date="2015-09" db="EMBL/GenBank/DDBJ databases">
        <title>Identification and resolution of microdiversity through metagenomic sequencing of parallel consortia.</title>
        <authorList>
            <person name="Nelson W.C."/>
            <person name="Romine M.F."/>
            <person name="Lindemann S.R."/>
        </authorList>
    </citation>
    <scope>NUCLEOTIDE SEQUENCE [LARGE SCALE GENOMIC DNA]</scope>
    <source>
        <strain evidence="14">HL-109</strain>
    </source>
</reference>
<evidence type="ECO:0000256" key="7">
    <source>
        <dbReference type="ARBA" id="ARBA00022989"/>
    </source>
</evidence>
<keyword evidence="1" id="KW-1003">Cell membrane</keyword>
<dbReference type="Proteomes" id="UP000050497">
    <property type="component" value="Unassembled WGS sequence"/>
</dbReference>
<comment type="similarity">
    <text evidence="10">Belongs to the peptidase M48 family.</text>
</comment>
<dbReference type="EMBL" id="LJSX01000001">
    <property type="protein sequence ID" value="KPQ12647.1"/>
    <property type="molecule type" value="Genomic_DNA"/>
</dbReference>
<keyword evidence="14" id="KW-0346">Stress response</keyword>
<dbReference type="GO" id="GO:0006508">
    <property type="term" value="P:proteolysis"/>
    <property type="evidence" value="ECO:0007669"/>
    <property type="project" value="UniProtKB-KW"/>
</dbReference>
<name>A0A0P7XBK2_9HYPH</name>
<evidence type="ECO:0000313" key="17">
    <source>
        <dbReference type="Proteomes" id="UP000182800"/>
    </source>
</evidence>
<evidence type="ECO:0000256" key="9">
    <source>
        <dbReference type="ARBA" id="ARBA00023136"/>
    </source>
</evidence>
<feature type="domain" description="Peptidase M48" evidence="13">
    <location>
        <begin position="102"/>
        <end position="326"/>
    </location>
</feature>
<dbReference type="PATRIC" id="fig|1653334.4.peg.1901"/>
<evidence type="ECO:0000256" key="1">
    <source>
        <dbReference type="ARBA" id="ARBA00022475"/>
    </source>
</evidence>
<reference evidence="15 17" key="2">
    <citation type="submission" date="2016-08" db="EMBL/GenBank/DDBJ databases">
        <authorList>
            <person name="Varghese N."/>
            <person name="Submissions Spin"/>
        </authorList>
    </citation>
    <scope>NUCLEOTIDE SEQUENCE [LARGE SCALE GENOMIC DNA]</scope>
    <source>
        <strain evidence="15 17">HL-109</strain>
    </source>
</reference>
<dbReference type="Pfam" id="PF01435">
    <property type="entry name" value="Peptidase_M48"/>
    <property type="match status" value="1"/>
</dbReference>
<evidence type="ECO:0000256" key="4">
    <source>
        <dbReference type="ARBA" id="ARBA00022723"/>
    </source>
</evidence>
<evidence type="ECO:0000256" key="6">
    <source>
        <dbReference type="ARBA" id="ARBA00022833"/>
    </source>
</evidence>
<evidence type="ECO:0000256" key="3">
    <source>
        <dbReference type="ARBA" id="ARBA00022692"/>
    </source>
</evidence>
<comment type="cofactor">
    <cofactor evidence="10">
        <name>Zn(2+)</name>
        <dbReference type="ChEBI" id="CHEBI:29105"/>
    </cofactor>
    <text evidence="10">Binds 1 zinc ion per subunit.</text>
</comment>
<dbReference type="InterPro" id="IPR001915">
    <property type="entry name" value="Peptidase_M48"/>
</dbReference>
<dbReference type="PANTHER" id="PTHR43221:SF2">
    <property type="entry name" value="PROTEASE HTPX HOMOLOG"/>
    <property type="match status" value="1"/>
</dbReference>
<evidence type="ECO:0000313" key="16">
    <source>
        <dbReference type="Proteomes" id="UP000050497"/>
    </source>
</evidence>
<dbReference type="GO" id="GO:0004222">
    <property type="term" value="F:metalloendopeptidase activity"/>
    <property type="evidence" value="ECO:0007669"/>
    <property type="project" value="InterPro"/>
</dbReference>
<dbReference type="InterPro" id="IPR050083">
    <property type="entry name" value="HtpX_protease"/>
</dbReference>
<evidence type="ECO:0000256" key="5">
    <source>
        <dbReference type="ARBA" id="ARBA00022801"/>
    </source>
</evidence>
<feature type="compositionally biased region" description="Gly residues" evidence="11">
    <location>
        <begin position="382"/>
        <end position="392"/>
    </location>
</feature>
<dbReference type="EC" id="3.4.24.-" evidence="14"/>